<dbReference type="SUPFAM" id="SSF103473">
    <property type="entry name" value="MFS general substrate transporter"/>
    <property type="match status" value="1"/>
</dbReference>
<feature type="transmembrane region" description="Helical" evidence="7">
    <location>
        <begin position="441"/>
        <end position="460"/>
    </location>
</feature>
<feature type="signal peptide" evidence="8">
    <location>
        <begin position="1"/>
        <end position="23"/>
    </location>
</feature>
<evidence type="ECO:0000256" key="8">
    <source>
        <dbReference type="SAM" id="SignalP"/>
    </source>
</evidence>
<dbReference type="AlphaFoldDB" id="A0A0G4IUD6"/>
<protein>
    <recommendedName>
        <fullName evidence="11">Major facilitator superfamily (MFS) profile domain-containing protein</fullName>
    </recommendedName>
</protein>
<reference evidence="9 10" key="1">
    <citation type="submission" date="2015-02" db="EMBL/GenBank/DDBJ databases">
        <authorList>
            <person name="Chooi Y.-H."/>
        </authorList>
    </citation>
    <scope>NUCLEOTIDE SEQUENCE [LARGE SCALE GENOMIC DNA]</scope>
    <source>
        <strain evidence="9">E3</strain>
    </source>
</reference>
<feature type="transmembrane region" description="Helical" evidence="7">
    <location>
        <begin position="300"/>
        <end position="323"/>
    </location>
</feature>
<dbReference type="OMA" id="SMYTIVF"/>
<dbReference type="InterPro" id="IPR039309">
    <property type="entry name" value="BT1"/>
</dbReference>
<dbReference type="OrthoDB" id="754047at2759"/>
<feature type="transmembrane region" description="Helical" evidence="7">
    <location>
        <begin position="59"/>
        <end position="80"/>
    </location>
</feature>
<comment type="similarity">
    <text evidence="2">Belongs to the major facilitator superfamily. Folate-biopterin transporter (TC 2.A.71) family.</text>
</comment>
<proteinExistence type="inferred from homology"/>
<evidence type="ECO:0000256" key="2">
    <source>
        <dbReference type="ARBA" id="ARBA00007015"/>
    </source>
</evidence>
<dbReference type="PANTHER" id="PTHR31585">
    <property type="entry name" value="FOLATE-BIOPTERIN TRANSPORTER 1, CHLOROPLASTIC"/>
    <property type="match status" value="1"/>
</dbReference>
<feature type="transmembrane region" description="Helical" evidence="7">
    <location>
        <begin position="222"/>
        <end position="240"/>
    </location>
</feature>
<evidence type="ECO:0000256" key="4">
    <source>
        <dbReference type="ARBA" id="ARBA00022692"/>
    </source>
</evidence>
<evidence type="ECO:0000256" key="7">
    <source>
        <dbReference type="SAM" id="Phobius"/>
    </source>
</evidence>
<evidence type="ECO:0000256" key="6">
    <source>
        <dbReference type="ARBA" id="ARBA00023136"/>
    </source>
</evidence>
<sequence length="491" mass="53521">MIVHAARSSGCAVVLSFWRGTLGVVRPPARGWFRDVLPTPPMSVKYDARSAQAQRVALYWFYFSLGVNLTLPALPIKMILMDELQCEPSTLALLNGLSTIPWIAKPLYALMSDHYPLLGYRRVSYIALGLVGHSLACAVVSIAGPALSTIAFSTCLVVSSFCLVVSDAAINAYVVGIVKEESDGDLGRFTSSIWTAQAIGSILSAAVSGFAMEYGGLSPNDVMLIASGVAVSGLLSVVFIPEQKVAKHPHLATVTFQFEQFMSVFQDREIARMSAFVLLFSAMPSQVNTVFFFMRSRLKFSSNFLSMLTIASHFSYLIGSYVFGRWLRAMTFADLLRRMLWCNFATTGLDLILALNWNRFLLVPDWVLALASTLAFGIFAQIAFMPIAIIAARIAPKGSEGSVYNAIIATSNLSGIISDLGGGLLTDVFEIHPASFRNLPSMVAVCAVFELVPLAFLPLLPDVQGRRDDDDDDNDENTRIALAKKNDDLTF</sequence>
<gene>
    <name evidence="9" type="ORF">PBRA_006998</name>
</gene>
<accession>A0A0G4IUD6</accession>
<dbReference type="EMBL" id="CDSF01000088">
    <property type="protein sequence ID" value="CEO98885.1"/>
    <property type="molecule type" value="Genomic_DNA"/>
</dbReference>
<name>A0A0G4IUD6_PLABS</name>
<keyword evidence="10" id="KW-1185">Reference proteome</keyword>
<feature type="transmembrane region" description="Helical" evidence="7">
    <location>
        <begin position="367"/>
        <end position="391"/>
    </location>
</feature>
<feature type="chain" id="PRO_5005193462" description="Major facilitator superfamily (MFS) profile domain-containing protein" evidence="8">
    <location>
        <begin position="24"/>
        <end position="491"/>
    </location>
</feature>
<evidence type="ECO:0000313" key="10">
    <source>
        <dbReference type="Proteomes" id="UP000039324"/>
    </source>
</evidence>
<dbReference type="Pfam" id="PF03092">
    <property type="entry name" value="BT1"/>
    <property type="match status" value="1"/>
</dbReference>
<feature type="transmembrane region" description="Helical" evidence="7">
    <location>
        <begin position="123"/>
        <end position="144"/>
    </location>
</feature>
<evidence type="ECO:0008006" key="11">
    <source>
        <dbReference type="Google" id="ProtNLM"/>
    </source>
</evidence>
<dbReference type="PANTHER" id="PTHR31585:SF0">
    <property type="entry name" value="FOLATE-BIOPTERIN TRANSPORTER 1, CHLOROPLASTIC"/>
    <property type="match status" value="1"/>
</dbReference>
<feature type="transmembrane region" description="Helical" evidence="7">
    <location>
        <begin position="92"/>
        <end position="111"/>
    </location>
</feature>
<feature type="transmembrane region" description="Helical" evidence="7">
    <location>
        <begin position="186"/>
        <end position="210"/>
    </location>
</feature>
<feature type="transmembrane region" description="Helical" evidence="7">
    <location>
        <begin position="403"/>
        <end position="421"/>
    </location>
</feature>
<keyword evidence="8" id="KW-0732">Signal</keyword>
<feature type="transmembrane region" description="Helical" evidence="7">
    <location>
        <begin position="275"/>
        <end position="294"/>
    </location>
</feature>
<evidence type="ECO:0000256" key="3">
    <source>
        <dbReference type="ARBA" id="ARBA00022448"/>
    </source>
</evidence>
<keyword evidence="5 7" id="KW-1133">Transmembrane helix</keyword>
<keyword evidence="3" id="KW-0813">Transport</keyword>
<dbReference type="Gene3D" id="1.20.1250.20">
    <property type="entry name" value="MFS general substrate transporter like domains"/>
    <property type="match status" value="2"/>
</dbReference>
<feature type="transmembrane region" description="Helical" evidence="7">
    <location>
        <begin position="335"/>
        <end position="355"/>
    </location>
</feature>
<keyword evidence="6 7" id="KW-0472">Membrane</keyword>
<comment type="subcellular location">
    <subcellularLocation>
        <location evidence="1">Membrane</location>
        <topology evidence="1">Multi-pass membrane protein</topology>
    </subcellularLocation>
</comment>
<dbReference type="STRING" id="37360.A0A0G4IUD6"/>
<dbReference type="GO" id="GO:0016020">
    <property type="term" value="C:membrane"/>
    <property type="evidence" value="ECO:0007669"/>
    <property type="project" value="UniProtKB-SubCell"/>
</dbReference>
<dbReference type="InterPro" id="IPR036259">
    <property type="entry name" value="MFS_trans_sf"/>
</dbReference>
<keyword evidence="4 7" id="KW-0812">Transmembrane</keyword>
<evidence type="ECO:0000256" key="5">
    <source>
        <dbReference type="ARBA" id="ARBA00022989"/>
    </source>
</evidence>
<organism evidence="9 10">
    <name type="scientific">Plasmodiophora brassicae</name>
    <name type="common">Clubroot disease agent</name>
    <dbReference type="NCBI Taxonomy" id="37360"/>
    <lineage>
        <taxon>Eukaryota</taxon>
        <taxon>Sar</taxon>
        <taxon>Rhizaria</taxon>
        <taxon>Endomyxa</taxon>
        <taxon>Phytomyxea</taxon>
        <taxon>Plasmodiophorida</taxon>
        <taxon>Plasmodiophoridae</taxon>
        <taxon>Plasmodiophora</taxon>
    </lineage>
</organism>
<evidence type="ECO:0000313" key="9">
    <source>
        <dbReference type="EMBL" id="CEO98885.1"/>
    </source>
</evidence>
<dbReference type="Proteomes" id="UP000039324">
    <property type="component" value="Unassembled WGS sequence"/>
</dbReference>
<evidence type="ECO:0000256" key="1">
    <source>
        <dbReference type="ARBA" id="ARBA00004141"/>
    </source>
</evidence>
<feature type="transmembrane region" description="Helical" evidence="7">
    <location>
        <begin position="150"/>
        <end position="174"/>
    </location>
</feature>